<dbReference type="EMBL" id="MQWB01000001">
    <property type="protein sequence ID" value="OZC03326.1"/>
    <property type="molecule type" value="Genomic_DNA"/>
</dbReference>
<dbReference type="UniPathway" id="UPA00050">
    <property type="reaction ID" value="UER00063"/>
</dbReference>
<dbReference type="GO" id="GO:0050661">
    <property type="term" value="F:NADP binding"/>
    <property type="evidence" value="ECO:0007669"/>
    <property type="project" value="InterPro"/>
</dbReference>
<dbReference type="InterPro" id="IPR011147">
    <property type="entry name" value="Bifunc_Aspkin/hSer_DH"/>
</dbReference>
<dbReference type="Gene3D" id="3.40.50.720">
    <property type="entry name" value="NAD(P)-binding Rossmann-like Domain"/>
    <property type="match status" value="1"/>
</dbReference>
<feature type="domain" description="Homoserine dehydrogenase catalytic" evidence="13">
    <location>
        <begin position="163"/>
        <end position="362"/>
    </location>
</feature>
<evidence type="ECO:0000256" key="8">
    <source>
        <dbReference type="ARBA" id="ARBA00023002"/>
    </source>
</evidence>
<dbReference type="EC" id="1.1.1.3" evidence="4 11"/>
<keyword evidence="8 11" id="KW-0560">Oxidoreductase</keyword>
<comment type="similarity">
    <text evidence="12">Belongs to the homoserine dehydrogenase family.</text>
</comment>
<evidence type="ECO:0000256" key="7">
    <source>
        <dbReference type="ARBA" id="ARBA00022857"/>
    </source>
</evidence>
<dbReference type="GO" id="GO:0009088">
    <property type="term" value="P:threonine biosynthetic process"/>
    <property type="evidence" value="ECO:0007669"/>
    <property type="project" value="UniProtKB-UniPathway"/>
</dbReference>
<keyword evidence="6 11" id="KW-0791">Threonine biosynthesis</keyword>
<evidence type="ECO:0000256" key="6">
    <source>
        <dbReference type="ARBA" id="ARBA00022697"/>
    </source>
</evidence>
<keyword evidence="9 11" id="KW-0486">Methionine biosynthesis</keyword>
<evidence type="ECO:0000259" key="14">
    <source>
        <dbReference type="Pfam" id="PF03447"/>
    </source>
</evidence>
<dbReference type="OrthoDB" id="9799110at2"/>
<name>A0A259U063_9BACT</name>
<keyword evidence="16" id="KW-1185">Reference proteome</keyword>
<dbReference type="Proteomes" id="UP000216446">
    <property type="component" value="Unassembled WGS sequence"/>
</dbReference>
<dbReference type="Pfam" id="PF03447">
    <property type="entry name" value="NAD_binding_3"/>
    <property type="match status" value="1"/>
</dbReference>
<comment type="pathway">
    <text evidence="2 11">Amino-acid biosynthesis; L-threonine biosynthesis; L-threonine from L-aspartate: step 3/5.</text>
</comment>
<dbReference type="PANTHER" id="PTHR43070">
    <property type="match status" value="1"/>
</dbReference>
<dbReference type="InterPro" id="IPR005106">
    <property type="entry name" value="Asp/hSer_DH_NAD-bd"/>
</dbReference>
<dbReference type="AlphaFoldDB" id="A0A259U063"/>
<keyword evidence="5 11" id="KW-0028">Amino-acid biosynthesis</keyword>
<dbReference type="Gene3D" id="3.30.360.10">
    <property type="entry name" value="Dihydrodipicolinate Reductase, domain 2"/>
    <property type="match status" value="1"/>
</dbReference>
<reference evidence="15 16" key="1">
    <citation type="submission" date="2016-11" db="EMBL/GenBank/DDBJ databases">
        <title>Study of marine rhodopsin-containing bacteria.</title>
        <authorList>
            <person name="Yoshizawa S."/>
            <person name="Kumagai Y."/>
            <person name="Kogure K."/>
        </authorList>
    </citation>
    <scope>NUCLEOTIDE SEQUENCE [LARGE SCALE GENOMIC DNA]</scope>
    <source>
        <strain evidence="15 16">SG-29</strain>
    </source>
</reference>
<dbReference type="InterPro" id="IPR019811">
    <property type="entry name" value="HDH_CS"/>
</dbReference>
<dbReference type="UniPathway" id="UPA00051">
    <property type="reaction ID" value="UER00465"/>
</dbReference>
<protein>
    <recommendedName>
        <fullName evidence="4 11">Homoserine dehydrogenase</fullName>
        <ecNumber evidence="4 11">1.1.1.3</ecNumber>
    </recommendedName>
</protein>
<evidence type="ECO:0000256" key="4">
    <source>
        <dbReference type="ARBA" id="ARBA00013213"/>
    </source>
</evidence>
<evidence type="ECO:0000256" key="1">
    <source>
        <dbReference type="ARBA" id="ARBA00001920"/>
    </source>
</evidence>
<evidence type="ECO:0000256" key="12">
    <source>
        <dbReference type="RuleBase" id="RU004171"/>
    </source>
</evidence>
<dbReference type="PROSITE" id="PS01042">
    <property type="entry name" value="HOMOSER_DHGENASE"/>
    <property type="match status" value="1"/>
</dbReference>
<dbReference type="GO" id="GO:0004412">
    <property type="term" value="F:homoserine dehydrogenase activity"/>
    <property type="evidence" value="ECO:0007669"/>
    <property type="project" value="UniProtKB-EC"/>
</dbReference>
<comment type="pathway">
    <text evidence="3 11">Amino-acid biosynthesis; L-methionine biosynthesis via de novo pathway; L-homoserine from L-aspartate: step 3/3.</text>
</comment>
<comment type="catalytic activity">
    <reaction evidence="10">
        <text>L-homoserine + NADP(+) = L-aspartate 4-semialdehyde + NADPH + H(+)</text>
        <dbReference type="Rhea" id="RHEA:15761"/>
        <dbReference type="ChEBI" id="CHEBI:15378"/>
        <dbReference type="ChEBI" id="CHEBI:57476"/>
        <dbReference type="ChEBI" id="CHEBI:57783"/>
        <dbReference type="ChEBI" id="CHEBI:58349"/>
        <dbReference type="ChEBI" id="CHEBI:537519"/>
        <dbReference type="EC" id="1.1.1.3"/>
    </reaction>
    <physiologicalReaction direction="right-to-left" evidence="10">
        <dbReference type="Rhea" id="RHEA:15763"/>
    </physiologicalReaction>
</comment>
<evidence type="ECO:0000256" key="5">
    <source>
        <dbReference type="ARBA" id="ARBA00022605"/>
    </source>
</evidence>
<sequence>MTTAPFRHPAAPVSGAPLAQPSLDVFVFGTGHVGGALLRQIAGLSRAPVRVVGAATTRGHVYRASGVTPEALAALVAESAPPDLSRLVPALVRHPRPLAVVDATGSLEVSGIYEDLLASGVSVVTPSKLACAGPQARFYRLRDLGASGPAHFGYETTVGAGLPVIRTLQTLTATGDRVRSIRAALSGTLTFLFGEVERGIALSDAVATAVARGYAEPDPRDDLSGEDIVRKALILARAARLHAERAEVRTVGLVSDAVRTASPEDLPDALRAEGQAWSERACAAAARGERVRYVATITADAGRAQIDVRPLAVPAASPFGMLGGTDNLIEITTDRYAASPLRIMGPGAGPDVTAAGVLSELLAIAA</sequence>
<proteinExistence type="inferred from homology"/>
<evidence type="ECO:0000313" key="16">
    <source>
        <dbReference type="Proteomes" id="UP000216446"/>
    </source>
</evidence>
<evidence type="ECO:0000256" key="10">
    <source>
        <dbReference type="ARBA" id="ARBA00048841"/>
    </source>
</evidence>
<evidence type="ECO:0000313" key="15">
    <source>
        <dbReference type="EMBL" id="OZC03326.1"/>
    </source>
</evidence>
<dbReference type="GO" id="GO:0009086">
    <property type="term" value="P:methionine biosynthetic process"/>
    <property type="evidence" value="ECO:0007669"/>
    <property type="project" value="UniProtKB-KW"/>
</dbReference>
<evidence type="ECO:0000256" key="11">
    <source>
        <dbReference type="RuleBase" id="RU000579"/>
    </source>
</evidence>
<dbReference type="Pfam" id="PF00742">
    <property type="entry name" value="Homoserine_dh"/>
    <property type="match status" value="1"/>
</dbReference>
<organism evidence="15 16">
    <name type="scientific">Rubricoccus marinus</name>
    <dbReference type="NCBI Taxonomy" id="716817"/>
    <lineage>
        <taxon>Bacteria</taxon>
        <taxon>Pseudomonadati</taxon>
        <taxon>Rhodothermota</taxon>
        <taxon>Rhodothermia</taxon>
        <taxon>Rhodothermales</taxon>
        <taxon>Rubricoccaceae</taxon>
        <taxon>Rubricoccus</taxon>
    </lineage>
</organism>
<evidence type="ECO:0000256" key="3">
    <source>
        <dbReference type="ARBA" id="ARBA00005062"/>
    </source>
</evidence>
<evidence type="ECO:0000256" key="9">
    <source>
        <dbReference type="ARBA" id="ARBA00023167"/>
    </source>
</evidence>
<dbReference type="SUPFAM" id="SSF51735">
    <property type="entry name" value="NAD(P)-binding Rossmann-fold domains"/>
    <property type="match status" value="1"/>
</dbReference>
<evidence type="ECO:0000259" key="13">
    <source>
        <dbReference type="Pfam" id="PF00742"/>
    </source>
</evidence>
<feature type="domain" description="Aspartate/homoserine dehydrogenase NAD-binding" evidence="14">
    <location>
        <begin position="29"/>
        <end position="151"/>
    </location>
</feature>
<comment type="cofactor">
    <cofactor evidence="1">
        <name>a metal cation</name>
        <dbReference type="ChEBI" id="CHEBI:25213"/>
    </cofactor>
</comment>
<comment type="caution">
    <text evidence="15">The sequence shown here is derived from an EMBL/GenBank/DDBJ whole genome shotgun (WGS) entry which is preliminary data.</text>
</comment>
<keyword evidence="7 11" id="KW-0521">NADP</keyword>
<dbReference type="RefSeq" id="WP_094548560.1">
    <property type="nucleotide sequence ID" value="NZ_MQWB01000001.1"/>
</dbReference>
<gene>
    <name evidence="15" type="ORF">BSZ36_10240</name>
</gene>
<evidence type="ECO:0000256" key="2">
    <source>
        <dbReference type="ARBA" id="ARBA00005056"/>
    </source>
</evidence>
<dbReference type="InterPro" id="IPR036291">
    <property type="entry name" value="NAD(P)-bd_dom_sf"/>
</dbReference>
<dbReference type="InterPro" id="IPR001342">
    <property type="entry name" value="HDH_cat"/>
</dbReference>
<accession>A0A259U063</accession>
<dbReference type="SUPFAM" id="SSF55347">
    <property type="entry name" value="Glyceraldehyde-3-phosphate dehydrogenase-like, C-terminal domain"/>
    <property type="match status" value="1"/>
</dbReference>
<dbReference type="InParanoid" id="A0A259U063"/>
<dbReference type="PANTHER" id="PTHR43070:SF3">
    <property type="entry name" value="HOMOSERINE DEHYDROGENASE"/>
    <property type="match status" value="1"/>
</dbReference>